<reference evidence="4" key="1">
    <citation type="submission" date="2009-09" db="EMBL/GenBank/DDBJ databases">
        <title>The complete plasmid1 of Alicyclobacillus acidocaldarius subsp. acidocaldarius DSM 446.</title>
        <authorList>
            <consortium name="US DOE Joint Genome Institute (JGI-PGF)"/>
            <person name="Lucas S."/>
            <person name="Copeland A."/>
            <person name="Lapidus A."/>
            <person name="Glavina del Rio T."/>
            <person name="Dalin E."/>
            <person name="Tice H."/>
            <person name="Bruce D."/>
            <person name="Goodwin L."/>
            <person name="Pitluck S."/>
            <person name="Kyrpides N."/>
            <person name="Mavromatis K."/>
            <person name="Ivanova N."/>
            <person name="Ovchinnikova G."/>
            <person name="Chertkov O."/>
            <person name="Sims D."/>
            <person name="Brettin T."/>
            <person name="Detter J.C."/>
            <person name="Han C."/>
            <person name="Larimer F."/>
            <person name="Land M."/>
            <person name="Hauser L."/>
            <person name="Markowitz V."/>
            <person name="Cheng J.-F."/>
            <person name="Hugenholtz P."/>
            <person name="Woyke T."/>
            <person name="Wu D."/>
            <person name="Pukall R."/>
            <person name="Klenk H.-P."/>
            <person name="Eisen J.A."/>
        </authorList>
    </citation>
    <scope>NUCLEOTIDE SEQUENCE [LARGE SCALE GENOMIC DNA]</scope>
    <source>
        <strain evidence="4">ATCC 27009 / DSM 446 / BCRC 14685 / JCM 5260 / KCTC 1825 / NBRC 15652 / NCIMB 11725 / NRRL B-14509 / 104-IA</strain>
        <plasmid evidence="4">pAACI01</plasmid>
    </source>
</reference>
<sequence>MDKKTKIISSITAGGLFISAMLVSFSPVEAAISNGDLVQVKLNGGAWTNGNIQDNFTGTGDNMGIGGNNGSTQVPAVEVANQQAMNGYGPGDYIFTQATEIPGNGANPVWIQHFLGNYGFALEDKSQPSSKPIYGYYAGSDVYTLSGWYAQPNPYSNPYWYAPGQYVHLAPYAKPYVRIDSVQNGQSLVPGSTVTVTDTNNDPSDDGTGNPDKVPQSGTPSGLIAVWYFNNMGTYVNADVGHSNEQVATLWVHAMAGHVHPYKSPLILNFYLIYFREIKKFTKRHAKSFSYFIQSCQSRVLASSIHDTSYSRLRNA</sequence>
<name>C8WYF6_ALIAD</name>
<dbReference type="Proteomes" id="UP000001917">
    <property type="component" value="Plasmid pAACI01"/>
</dbReference>
<keyword evidence="3" id="KW-0614">Plasmid</keyword>
<feature type="signal peptide" evidence="2">
    <location>
        <begin position="1"/>
        <end position="30"/>
    </location>
</feature>
<dbReference type="HOGENOM" id="CLU_878902_0_0_9"/>
<evidence type="ECO:0000256" key="2">
    <source>
        <dbReference type="SAM" id="SignalP"/>
    </source>
</evidence>
<organism evidence="3 4">
    <name type="scientific">Alicyclobacillus acidocaldarius subsp. acidocaldarius (strain ATCC 27009 / DSM 446 / BCRC 14685 / JCM 5260 / KCTC 1825 / NBRC 15652 / NCIMB 11725 / NRRL B-14509 / 104-IA)</name>
    <name type="common">Bacillus acidocaldarius</name>
    <dbReference type="NCBI Taxonomy" id="521098"/>
    <lineage>
        <taxon>Bacteria</taxon>
        <taxon>Bacillati</taxon>
        <taxon>Bacillota</taxon>
        <taxon>Bacilli</taxon>
        <taxon>Bacillales</taxon>
        <taxon>Alicyclobacillaceae</taxon>
        <taxon>Alicyclobacillus</taxon>
    </lineage>
</organism>
<evidence type="ECO:0000313" key="4">
    <source>
        <dbReference type="Proteomes" id="UP000001917"/>
    </source>
</evidence>
<dbReference type="KEGG" id="aac:Aaci_3047"/>
<accession>C8WYF6</accession>
<evidence type="ECO:0000313" key="3">
    <source>
        <dbReference type="EMBL" id="ACV60050.1"/>
    </source>
</evidence>
<dbReference type="RefSeq" id="WP_015759776.1">
    <property type="nucleotide sequence ID" value="NC_013206.1"/>
</dbReference>
<feature type="chain" id="PRO_5002993078" evidence="2">
    <location>
        <begin position="31"/>
        <end position="316"/>
    </location>
</feature>
<feature type="region of interest" description="Disordered" evidence="1">
    <location>
        <begin position="188"/>
        <end position="217"/>
    </location>
</feature>
<keyword evidence="4" id="KW-1185">Reference proteome</keyword>
<gene>
    <name evidence="3" type="ordered locus">Aaci_3047</name>
</gene>
<keyword evidence="2" id="KW-0732">Signal</keyword>
<dbReference type="EMBL" id="CP001728">
    <property type="protein sequence ID" value="ACV60050.1"/>
    <property type="molecule type" value="Genomic_DNA"/>
</dbReference>
<dbReference type="AlphaFoldDB" id="C8WYF6"/>
<proteinExistence type="predicted"/>
<reference evidence="3 4" key="2">
    <citation type="journal article" date="2010" name="Stand. Genomic Sci.">
        <title>Complete genome sequence of Alicyclobacillus acidocaldarius type strain (104-IA).</title>
        <authorList>
            <person name="Mavromatis K."/>
            <person name="Sikorski J."/>
            <person name="Lapidus A."/>
            <person name="Glavina Del Rio T."/>
            <person name="Copeland A."/>
            <person name="Tice H."/>
            <person name="Cheng J.F."/>
            <person name="Lucas S."/>
            <person name="Chen F."/>
            <person name="Nolan M."/>
            <person name="Bruce D."/>
            <person name="Goodwin L."/>
            <person name="Pitluck S."/>
            <person name="Ivanova N."/>
            <person name="Ovchinnikova G."/>
            <person name="Pati A."/>
            <person name="Chen A."/>
            <person name="Palaniappan K."/>
            <person name="Land M."/>
            <person name="Hauser L."/>
            <person name="Chang Y.J."/>
            <person name="Jeffries C.D."/>
            <person name="Chain P."/>
            <person name="Meincke L."/>
            <person name="Sims D."/>
            <person name="Chertkov O."/>
            <person name="Han C."/>
            <person name="Brettin T."/>
            <person name="Detter J.C."/>
            <person name="Wahrenburg C."/>
            <person name="Rohde M."/>
            <person name="Pukall R."/>
            <person name="Goker M."/>
            <person name="Bristow J."/>
            <person name="Eisen J.A."/>
            <person name="Markowitz V."/>
            <person name="Hugenholtz P."/>
            <person name="Klenk H.P."/>
            <person name="Kyrpides N.C."/>
        </authorList>
    </citation>
    <scope>NUCLEOTIDE SEQUENCE [LARGE SCALE GENOMIC DNA]</scope>
    <source>
        <strain evidence="4">ATCC 27009 / DSM 446 / BCRC 14685 / JCM 5260 / KCTC 1825 / NBRC 15652 / NCIMB 11725 / NRRL B-14509 / 104-IA</strain>
        <plasmid evidence="3 4">pAACI01</plasmid>
    </source>
</reference>
<evidence type="ECO:0000256" key="1">
    <source>
        <dbReference type="SAM" id="MobiDB-lite"/>
    </source>
</evidence>
<protein>
    <submittedName>
        <fullName evidence="3">Uncharacterized protein</fullName>
    </submittedName>
</protein>
<feature type="compositionally biased region" description="Polar residues" evidence="1">
    <location>
        <begin position="188"/>
        <end position="202"/>
    </location>
</feature>
<geneLocation type="plasmid" evidence="3 4">
    <name>pAACI01</name>
</geneLocation>